<dbReference type="HOGENOM" id="CLU_1847510_0_0_1"/>
<dbReference type="eggNOG" id="ENOG502QUTT">
    <property type="taxonomic scope" value="Eukaryota"/>
</dbReference>
<keyword evidence="3" id="KW-1185">Reference proteome</keyword>
<dbReference type="EMBL" id="AAZO01005555">
    <property type="status" value="NOT_ANNOTATED_CDS"/>
    <property type="molecule type" value="Genomic_DNA"/>
</dbReference>
<dbReference type="GO" id="GO:0031201">
    <property type="term" value="C:SNARE complex"/>
    <property type="evidence" value="ECO:0007669"/>
    <property type="project" value="TreeGrafter"/>
</dbReference>
<dbReference type="RefSeq" id="XP_002429931.1">
    <property type="nucleotide sequence ID" value="XM_002429886.1"/>
</dbReference>
<proteinExistence type="predicted"/>
<dbReference type="VEuPathDB" id="VectorBase:PHUM456690"/>
<dbReference type="GO" id="GO:0006890">
    <property type="term" value="P:retrograde vesicle-mediated transport, Golgi to endoplasmic reticulum"/>
    <property type="evidence" value="ECO:0007669"/>
    <property type="project" value="InterPro"/>
</dbReference>
<dbReference type="GeneID" id="8230641"/>
<dbReference type="CTD" id="8230641"/>
<dbReference type="PANTHER" id="PTHR12825">
    <property type="entry name" value="BNIP1-RELATED"/>
    <property type="match status" value="1"/>
</dbReference>
<reference evidence="1" key="2">
    <citation type="submission" date="2007-04" db="EMBL/GenBank/DDBJ databases">
        <title>The genome of the human body louse.</title>
        <authorList>
            <consortium name="The Human Body Louse Genome Consortium"/>
            <person name="Kirkness E."/>
            <person name="Walenz B."/>
            <person name="Hass B."/>
            <person name="Bruggner R."/>
            <person name="Strausberg R."/>
        </authorList>
    </citation>
    <scope>NUCLEOTIDE SEQUENCE</scope>
    <source>
        <strain evidence="1">USDA</strain>
    </source>
</reference>
<dbReference type="EnsemblMetazoa" id="PHUM456690-RA">
    <property type="protein sequence ID" value="PHUM456690-PA"/>
    <property type="gene ID" value="PHUM456690"/>
</dbReference>
<dbReference type="OMA" id="QDIRECE"/>
<dbReference type="PANTHER" id="PTHR12825:SF0">
    <property type="entry name" value="VESICLE TRANSPORT PROTEIN SEC20"/>
    <property type="match status" value="1"/>
</dbReference>
<evidence type="ECO:0000313" key="1">
    <source>
        <dbReference type="EMBL" id="EEB17193.1"/>
    </source>
</evidence>
<dbReference type="KEGG" id="phu:Phum_PHUM456690"/>
<evidence type="ECO:0000313" key="3">
    <source>
        <dbReference type="Proteomes" id="UP000009046"/>
    </source>
</evidence>
<reference evidence="2" key="3">
    <citation type="submission" date="2020-05" db="UniProtKB">
        <authorList>
            <consortium name="EnsemblMetazoa"/>
        </authorList>
    </citation>
    <scope>IDENTIFICATION</scope>
    <source>
        <strain evidence="2">USDA</strain>
    </source>
</reference>
<evidence type="ECO:0000313" key="2">
    <source>
        <dbReference type="EnsemblMetazoa" id="PHUM456690-PA"/>
    </source>
</evidence>
<dbReference type="STRING" id="121224.E0VUY7"/>
<dbReference type="InterPro" id="IPR005606">
    <property type="entry name" value="Sec20"/>
</dbReference>
<dbReference type="Proteomes" id="UP000009046">
    <property type="component" value="Unassembled WGS sequence"/>
</dbReference>
<protein>
    <submittedName>
        <fullName evidence="1 2">Vesicle transport protein SEC20, putative</fullName>
    </submittedName>
</protein>
<dbReference type="OrthoDB" id="46868at2759"/>
<dbReference type="FunCoup" id="E0VUY7">
    <property type="interactions" value="1313"/>
</dbReference>
<dbReference type="GO" id="GO:0005783">
    <property type="term" value="C:endoplasmic reticulum"/>
    <property type="evidence" value="ECO:0007669"/>
    <property type="project" value="TreeGrafter"/>
</dbReference>
<name>E0VUY7_PEDHC</name>
<dbReference type="EMBL" id="DS235797">
    <property type="protein sequence ID" value="EEB17193.1"/>
    <property type="molecule type" value="Genomic_DNA"/>
</dbReference>
<reference evidence="1" key="1">
    <citation type="submission" date="2007-04" db="EMBL/GenBank/DDBJ databases">
        <title>Annotation of Pediculus humanus corporis strain USDA.</title>
        <authorList>
            <person name="Kirkness E."/>
            <person name="Hannick L."/>
            <person name="Hass B."/>
            <person name="Bruggner R."/>
            <person name="Lawson D."/>
            <person name="Bidwell S."/>
            <person name="Joardar V."/>
            <person name="Caler E."/>
            <person name="Walenz B."/>
            <person name="Inman J."/>
            <person name="Schobel S."/>
            <person name="Galinsky K."/>
            <person name="Amedeo P."/>
            <person name="Strausberg R."/>
        </authorList>
    </citation>
    <scope>NUCLEOTIDE SEQUENCE</scope>
    <source>
        <strain evidence="1">USDA</strain>
    </source>
</reference>
<dbReference type="GO" id="GO:0005484">
    <property type="term" value="F:SNAP receptor activity"/>
    <property type="evidence" value="ECO:0007669"/>
    <property type="project" value="InterPro"/>
</dbReference>
<organism>
    <name type="scientific">Pediculus humanus subsp. corporis</name>
    <name type="common">Body louse</name>
    <dbReference type="NCBI Taxonomy" id="121224"/>
    <lineage>
        <taxon>Eukaryota</taxon>
        <taxon>Metazoa</taxon>
        <taxon>Ecdysozoa</taxon>
        <taxon>Arthropoda</taxon>
        <taxon>Hexapoda</taxon>
        <taxon>Insecta</taxon>
        <taxon>Pterygota</taxon>
        <taxon>Neoptera</taxon>
        <taxon>Paraneoptera</taxon>
        <taxon>Psocodea</taxon>
        <taxon>Troctomorpha</taxon>
        <taxon>Phthiraptera</taxon>
        <taxon>Anoplura</taxon>
        <taxon>Pediculidae</taxon>
        <taxon>Pediculus</taxon>
    </lineage>
</organism>
<dbReference type="InParanoid" id="E0VUY7"/>
<gene>
    <name evidence="2" type="primary">8230641</name>
    <name evidence="1" type="ORF">Phum_PHUM456690</name>
</gene>
<dbReference type="AlphaFoldDB" id="E0VUY7"/>
<sequence>MEIQNCKGPLEVLNELNHEGRKKISLLRNNLNLLKALANESEKPSVQKWLLSDVKTSEDELTATIAAFQKANTVALIAIDKSNRENLFNSEESYVTHRKKKDKDSLAKISSNVTDQLLSISRSLHDSTQRSATSLDTLC</sequence>
<accession>E0VUY7</accession>